<name>A0A8S5TZ43_9CAUD</name>
<proteinExistence type="predicted"/>
<organism evidence="1">
    <name type="scientific">Siphoviridae sp. ctnPP24</name>
    <dbReference type="NCBI Taxonomy" id="2825662"/>
    <lineage>
        <taxon>Viruses</taxon>
        <taxon>Duplodnaviria</taxon>
        <taxon>Heunggongvirae</taxon>
        <taxon>Uroviricota</taxon>
        <taxon>Caudoviricetes</taxon>
    </lineage>
</organism>
<dbReference type="EMBL" id="BK015962">
    <property type="protein sequence ID" value="DAF87470.1"/>
    <property type="molecule type" value="Genomic_DNA"/>
</dbReference>
<reference evidence="1" key="1">
    <citation type="journal article" date="2021" name="Proc. Natl. Acad. Sci. U.S.A.">
        <title>A Catalog of Tens of Thousands of Viruses from Human Metagenomes Reveals Hidden Associations with Chronic Diseases.</title>
        <authorList>
            <person name="Tisza M.J."/>
            <person name="Buck C.B."/>
        </authorList>
    </citation>
    <scope>NUCLEOTIDE SEQUENCE</scope>
    <source>
        <strain evidence="1">CtnPP24</strain>
    </source>
</reference>
<evidence type="ECO:0000313" key="1">
    <source>
        <dbReference type="EMBL" id="DAF87470.1"/>
    </source>
</evidence>
<sequence length="334" mass="34518">MADAENAKKISFFHGSETKLNDSITAGTIGTNSVVISTEDNMIYVDDSKVPHTLGNAKSKEAHTVQLGVGGSVGGIKTGDVIEAGTDLDALIKKIIMKRVPATYIAPKISLAVSKGAQPGNYEVGTTLTTTMTANFTKQDAGALTAIKISDGTVDVLEGTTSPLILSDHSITVGEGTTSFKAIASYAEGAIKQDNLGDDSPAGHITAGSITSNVLSYIGKRNAFYGTGVGSVPELNSAIVRGLTGKSLNPTAGTKLTIKVAQGQQYIVFAYPAALRDVSQVKYEETNDIGMASSFTKQTVSVEGANGATAANYKVYSYAMAAPAAAPMTFTVTI</sequence>
<protein>
    <submittedName>
        <fullName evidence="1">Uncharacterized protein</fullName>
    </submittedName>
</protein>
<accession>A0A8S5TZ43</accession>